<feature type="region of interest" description="Disordered" evidence="1">
    <location>
        <begin position="313"/>
        <end position="332"/>
    </location>
</feature>
<protein>
    <recommendedName>
        <fullName evidence="3">DUF6533 domain-containing protein</fullName>
    </recommendedName>
</protein>
<evidence type="ECO:0000313" key="5">
    <source>
        <dbReference type="Proteomes" id="UP000016930"/>
    </source>
</evidence>
<evidence type="ECO:0000259" key="3">
    <source>
        <dbReference type="Pfam" id="PF20151"/>
    </source>
</evidence>
<dbReference type="AlphaFoldDB" id="M2R1H9"/>
<dbReference type="InterPro" id="IPR045340">
    <property type="entry name" value="DUF6533"/>
</dbReference>
<feature type="transmembrane region" description="Helical" evidence="2">
    <location>
        <begin position="48"/>
        <end position="69"/>
    </location>
</feature>
<dbReference type="EMBL" id="KB445809">
    <property type="protein sequence ID" value="EMD32751.1"/>
    <property type="molecule type" value="Genomic_DNA"/>
</dbReference>
<name>M2R1H9_CERS8</name>
<feature type="transmembrane region" description="Helical" evidence="2">
    <location>
        <begin position="89"/>
        <end position="110"/>
    </location>
</feature>
<keyword evidence="2" id="KW-0812">Transmembrane</keyword>
<feature type="transmembrane region" description="Helical" evidence="2">
    <location>
        <begin position="226"/>
        <end position="248"/>
    </location>
</feature>
<evidence type="ECO:0000256" key="1">
    <source>
        <dbReference type="SAM" id="MobiDB-lite"/>
    </source>
</evidence>
<feature type="transmembrane region" description="Helical" evidence="2">
    <location>
        <begin position="160"/>
        <end position="182"/>
    </location>
</feature>
<evidence type="ECO:0000313" key="4">
    <source>
        <dbReference type="EMBL" id="EMD32751.1"/>
    </source>
</evidence>
<evidence type="ECO:0000256" key="2">
    <source>
        <dbReference type="SAM" id="Phobius"/>
    </source>
</evidence>
<feature type="domain" description="DUF6533" evidence="3">
    <location>
        <begin position="14"/>
        <end position="57"/>
    </location>
</feature>
<gene>
    <name evidence="4" type="ORF">CERSUDRAFT_118479</name>
</gene>
<keyword evidence="2" id="KW-1133">Transmembrane helix</keyword>
<feature type="transmembrane region" description="Helical" evidence="2">
    <location>
        <begin position="203"/>
        <end position="220"/>
    </location>
</feature>
<organism evidence="4 5">
    <name type="scientific">Ceriporiopsis subvermispora (strain B)</name>
    <name type="common">White-rot fungus</name>
    <name type="synonym">Gelatoporia subvermispora</name>
    <dbReference type="NCBI Taxonomy" id="914234"/>
    <lineage>
        <taxon>Eukaryota</taxon>
        <taxon>Fungi</taxon>
        <taxon>Dikarya</taxon>
        <taxon>Basidiomycota</taxon>
        <taxon>Agaricomycotina</taxon>
        <taxon>Agaricomycetes</taxon>
        <taxon>Polyporales</taxon>
        <taxon>Gelatoporiaceae</taxon>
        <taxon>Gelatoporia</taxon>
    </lineage>
</organism>
<feature type="transmembrane region" description="Helical" evidence="2">
    <location>
        <begin position="117"/>
        <end position="140"/>
    </location>
</feature>
<dbReference type="OrthoDB" id="2637653at2759"/>
<keyword evidence="2" id="KW-0472">Membrane</keyword>
<dbReference type="Proteomes" id="UP000016930">
    <property type="component" value="Unassembled WGS sequence"/>
</dbReference>
<keyword evidence="5" id="KW-1185">Reference proteome</keyword>
<dbReference type="HOGENOM" id="CLU_035509_10_0_1"/>
<accession>M2R1H9</accession>
<dbReference type="Pfam" id="PF20151">
    <property type="entry name" value="DUF6533"/>
    <property type="match status" value="1"/>
</dbReference>
<sequence length="332" mass="37138">MSDASLLQTRSVSYSEVAAVTVLTWDILTSISDEVEHIWSKRWTPAKVMYLISRYLPWMFQLALLAININGSTGLQFTMEQCRKWMTMQAVILQIIVTTVDVILIIRVYALYNRSHVLLACLMIACVAEIAVLCYVLAIVTPELGFNRECFVISSPHFFVVYWITSLIFETVLFVLTLAKFLSALHQGWGSGQLVQQFTRDGTWAYTVIFATMLVNAMLYDFMHSPLAGICFTWLLTVLSCAGCRLILLPRTRSANEVDGTVVVHDIELDQLPPSPLSLRSPVYFTRMSFKSSIEAIHLDGLHPGISGSHEGAFAGSHPSTQSLPKHHAAYP</sequence>
<proteinExistence type="predicted"/>
<reference evidence="4 5" key="1">
    <citation type="journal article" date="2012" name="Proc. Natl. Acad. Sci. U.S.A.">
        <title>Comparative genomics of Ceriporiopsis subvermispora and Phanerochaete chrysosporium provide insight into selective ligninolysis.</title>
        <authorList>
            <person name="Fernandez-Fueyo E."/>
            <person name="Ruiz-Duenas F.J."/>
            <person name="Ferreira P."/>
            <person name="Floudas D."/>
            <person name="Hibbett D.S."/>
            <person name="Canessa P."/>
            <person name="Larrondo L.F."/>
            <person name="James T.Y."/>
            <person name="Seelenfreund D."/>
            <person name="Lobos S."/>
            <person name="Polanco R."/>
            <person name="Tello M."/>
            <person name="Honda Y."/>
            <person name="Watanabe T."/>
            <person name="Watanabe T."/>
            <person name="Ryu J.S."/>
            <person name="Kubicek C.P."/>
            <person name="Schmoll M."/>
            <person name="Gaskell J."/>
            <person name="Hammel K.E."/>
            <person name="St John F.J."/>
            <person name="Vanden Wymelenberg A."/>
            <person name="Sabat G."/>
            <person name="Splinter BonDurant S."/>
            <person name="Syed K."/>
            <person name="Yadav J.S."/>
            <person name="Doddapaneni H."/>
            <person name="Subramanian V."/>
            <person name="Lavin J.L."/>
            <person name="Oguiza J.A."/>
            <person name="Perez G."/>
            <person name="Pisabarro A.G."/>
            <person name="Ramirez L."/>
            <person name="Santoyo F."/>
            <person name="Master E."/>
            <person name="Coutinho P.M."/>
            <person name="Henrissat B."/>
            <person name="Lombard V."/>
            <person name="Magnuson J.K."/>
            <person name="Kuees U."/>
            <person name="Hori C."/>
            <person name="Igarashi K."/>
            <person name="Samejima M."/>
            <person name="Held B.W."/>
            <person name="Barry K.W."/>
            <person name="LaButti K.M."/>
            <person name="Lapidus A."/>
            <person name="Lindquist E.A."/>
            <person name="Lucas S.M."/>
            <person name="Riley R."/>
            <person name="Salamov A.A."/>
            <person name="Hoffmeister D."/>
            <person name="Schwenk D."/>
            <person name="Hadar Y."/>
            <person name="Yarden O."/>
            <person name="de Vries R.P."/>
            <person name="Wiebenga A."/>
            <person name="Stenlid J."/>
            <person name="Eastwood D."/>
            <person name="Grigoriev I.V."/>
            <person name="Berka R.M."/>
            <person name="Blanchette R.A."/>
            <person name="Kersten P."/>
            <person name="Martinez A.T."/>
            <person name="Vicuna R."/>
            <person name="Cullen D."/>
        </authorList>
    </citation>
    <scope>NUCLEOTIDE SEQUENCE [LARGE SCALE GENOMIC DNA]</scope>
    <source>
        <strain evidence="4 5">B</strain>
    </source>
</reference>